<feature type="chain" id="PRO_5003591279" description="Phosphate-selective porin O and P" evidence="1">
    <location>
        <begin position="24"/>
        <end position="390"/>
    </location>
</feature>
<dbReference type="EMBL" id="AHTH01000013">
    <property type="protein sequence ID" value="EHR41502.1"/>
    <property type="molecule type" value="Genomic_DNA"/>
</dbReference>
<comment type="caution">
    <text evidence="2">The sequence shown here is derived from an EMBL/GenBank/DDBJ whole genome shotgun (WGS) entry which is preliminary data.</text>
</comment>
<dbReference type="RefSeq" id="WP_008950171.1">
    <property type="nucleotide sequence ID" value="NZ_AHTH01000013.1"/>
</dbReference>
<evidence type="ECO:0000313" key="2">
    <source>
        <dbReference type="EMBL" id="EHR41502.1"/>
    </source>
</evidence>
<evidence type="ECO:0000313" key="3">
    <source>
        <dbReference type="Proteomes" id="UP000012046"/>
    </source>
</evidence>
<protein>
    <recommendedName>
        <fullName evidence="4">Phosphate-selective porin O and P</fullName>
    </recommendedName>
</protein>
<evidence type="ECO:0000256" key="1">
    <source>
        <dbReference type="SAM" id="SignalP"/>
    </source>
</evidence>
<dbReference type="Proteomes" id="UP000012046">
    <property type="component" value="Unassembled WGS sequence"/>
</dbReference>
<keyword evidence="1" id="KW-0732">Signal</keyword>
<reference evidence="2 3" key="1">
    <citation type="journal article" date="2012" name="J. Bacteriol.">
        <title>Genome Sequence of Extracellular-Protease-Producing Alishewanella jeotgali Isolated from Traditional Korean Fermented Seafood.</title>
        <authorList>
            <person name="Jung J."/>
            <person name="Chun J."/>
            <person name="Park W."/>
        </authorList>
    </citation>
    <scope>NUCLEOTIDE SEQUENCE [LARGE SCALE GENOMIC DNA]</scope>
    <source>
        <strain evidence="2 3">KCTC 22429</strain>
    </source>
</reference>
<dbReference type="PATRIC" id="fig|1129374.4.peg.1292"/>
<accession>H3ZD69</accession>
<dbReference type="STRING" id="1129374.AJE_06436"/>
<dbReference type="SUPFAM" id="SSF56935">
    <property type="entry name" value="Porins"/>
    <property type="match status" value="1"/>
</dbReference>
<feature type="signal peptide" evidence="1">
    <location>
        <begin position="1"/>
        <end position="23"/>
    </location>
</feature>
<sequence>MKSNITVTVLSVSSLLLSGSLAASDLDWHGFVAQGLVQAADSNAVNNSGNASAALTELGLNAKWQRYDKFKIAGQVVYLNGGNRYPEGVRLDYLFADISVIDRFDHQLNLYLGRYKNQHWLYSSTRDVPFTRPSIILPQSVYYDVFRDIAVASDGIAVKGYRQHQYGELEYNWSFGATSISDAQGQLLLGPLIRGRARQKYVHQASVFWQPADSQATYGISLLDSEFEYKPAESDLFSSGDMTVQRVMLNWRYQLENWELAAEVTQERLSINGFYQSGFAQTQFGWGGYVLARYRFQHGLTAIASVDYYTRDKDDRHGSNLQTAGIPAHFGYQHTLMLGLSYDFATRWRLQAEQHWVEGTGRLSPSLMPDLALNNQRHWQVWALQLMYWF</sequence>
<keyword evidence="3" id="KW-1185">Reference proteome</keyword>
<gene>
    <name evidence="2" type="ORF">AJE_06436</name>
</gene>
<evidence type="ECO:0008006" key="4">
    <source>
        <dbReference type="Google" id="ProtNLM"/>
    </source>
</evidence>
<proteinExistence type="predicted"/>
<name>H3ZD69_9ALTE</name>
<organism evidence="2 3">
    <name type="scientific">Alishewanella jeotgali KCTC 22429</name>
    <dbReference type="NCBI Taxonomy" id="1129374"/>
    <lineage>
        <taxon>Bacteria</taxon>
        <taxon>Pseudomonadati</taxon>
        <taxon>Pseudomonadota</taxon>
        <taxon>Gammaproteobacteria</taxon>
        <taxon>Alteromonadales</taxon>
        <taxon>Alteromonadaceae</taxon>
        <taxon>Alishewanella</taxon>
    </lineage>
</organism>
<dbReference type="AlphaFoldDB" id="H3ZD69"/>
<dbReference type="eggNOG" id="COG3203">
    <property type="taxonomic scope" value="Bacteria"/>
</dbReference>